<organism evidence="2 3">
    <name type="scientific">Exophiala dermatitidis (strain ATCC 34100 / CBS 525.76 / NIH/UT8656)</name>
    <name type="common">Black yeast</name>
    <name type="synonym">Wangiella dermatitidis</name>
    <dbReference type="NCBI Taxonomy" id="858893"/>
    <lineage>
        <taxon>Eukaryota</taxon>
        <taxon>Fungi</taxon>
        <taxon>Dikarya</taxon>
        <taxon>Ascomycota</taxon>
        <taxon>Pezizomycotina</taxon>
        <taxon>Eurotiomycetes</taxon>
        <taxon>Chaetothyriomycetidae</taxon>
        <taxon>Chaetothyriales</taxon>
        <taxon>Herpotrichiellaceae</taxon>
        <taxon>Exophiala</taxon>
    </lineage>
</organism>
<reference evidence="2" key="1">
    <citation type="submission" date="2011-07" db="EMBL/GenBank/DDBJ databases">
        <title>The Genome Sequence of Exophiala (Wangiella) dermatitidis NIH/UT8656.</title>
        <authorList>
            <consortium name="The Broad Institute Genome Sequencing Platform"/>
            <person name="Cuomo C."/>
            <person name="Wang Z."/>
            <person name="Hunicke-Smith S."/>
            <person name="Szanislo P.J."/>
            <person name="Earl A."/>
            <person name="Young S.K."/>
            <person name="Zeng Q."/>
            <person name="Gargeya S."/>
            <person name="Fitzgerald M."/>
            <person name="Haas B."/>
            <person name="Abouelleil A."/>
            <person name="Alvarado L."/>
            <person name="Arachchi H.M."/>
            <person name="Berlin A."/>
            <person name="Brown A."/>
            <person name="Chapman S.B."/>
            <person name="Chen Z."/>
            <person name="Dunbar C."/>
            <person name="Freedman E."/>
            <person name="Gearin G."/>
            <person name="Gellesch M."/>
            <person name="Goldberg J."/>
            <person name="Griggs A."/>
            <person name="Gujja S."/>
            <person name="Heiman D."/>
            <person name="Howarth C."/>
            <person name="Larson L."/>
            <person name="Lui A."/>
            <person name="MacDonald P.J.P."/>
            <person name="Montmayeur A."/>
            <person name="Murphy C."/>
            <person name="Neiman D."/>
            <person name="Pearson M."/>
            <person name="Priest M."/>
            <person name="Roberts A."/>
            <person name="Saif S."/>
            <person name="Shea T."/>
            <person name="Shenoy N."/>
            <person name="Sisk P."/>
            <person name="Stolte C."/>
            <person name="Sykes S."/>
            <person name="Wortman J."/>
            <person name="Nusbaum C."/>
            <person name="Birren B."/>
        </authorList>
    </citation>
    <scope>NUCLEOTIDE SEQUENCE</scope>
    <source>
        <strain evidence="2">NIH/UT8656</strain>
    </source>
</reference>
<keyword evidence="3" id="KW-1185">Reference proteome</keyword>
<dbReference type="RefSeq" id="XP_009160809.1">
    <property type="nucleotide sequence ID" value="XM_009162561.1"/>
</dbReference>
<proteinExistence type="predicted"/>
<dbReference type="Proteomes" id="UP000007304">
    <property type="component" value="Unassembled WGS sequence"/>
</dbReference>
<dbReference type="VEuPathDB" id="FungiDB:HMPREF1120_08314"/>
<feature type="region of interest" description="Disordered" evidence="1">
    <location>
        <begin position="1"/>
        <end position="28"/>
    </location>
</feature>
<gene>
    <name evidence="2" type="ORF">HMPREF1120_08314</name>
</gene>
<protein>
    <submittedName>
        <fullName evidence="2">Uncharacterized protein</fullName>
    </submittedName>
</protein>
<evidence type="ECO:0000313" key="2">
    <source>
        <dbReference type="EMBL" id="EHY60348.1"/>
    </source>
</evidence>
<dbReference type="InParanoid" id="H6C8C1"/>
<evidence type="ECO:0000256" key="1">
    <source>
        <dbReference type="SAM" id="MobiDB-lite"/>
    </source>
</evidence>
<dbReference type="AlphaFoldDB" id="H6C8C1"/>
<dbReference type="GeneID" id="20312953"/>
<evidence type="ECO:0000313" key="3">
    <source>
        <dbReference type="Proteomes" id="UP000007304"/>
    </source>
</evidence>
<dbReference type="EMBL" id="JH226136">
    <property type="protein sequence ID" value="EHY60348.1"/>
    <property type="molecule type" value="Genomic_DNA"/>
</dbReference>
<accession>H6C8C1</accession>
<dbReference type="HOGENOM" id="CLU_2133530_0_0_1"/>
<name>H6C8C1_EXODN</name>
<sequence>MVLLLPTDPRHPLPPPGTGTGASLEPANSALGLGPRTCQWVTFRLGRATDWRIQEPNCKGDKIGSCLNWNWDWSHWKPDCDARRRRAANLAPAATGAASNGTLVISYHRQQVR</sequence>